<dbReference type="Proteomes" id="UP000800097">
    <property type="component" value="Unassembled WGS sequence"/>
</dbReference>
<dbReference type="GeneID" id="54550682"/>
<evidence type="ECO:0000313" key="2">
    <source>
        <dbReference type="EMBL" id="KAF2279943.1"/>
    </source>
</evidence>
<accession>A0A6A6JV20</accession>
<evidence type="ECO:0000256" key="1">
    <source>
        <dbReference type="SAM" id="Phobius"/>
    </source>
</evidence>
<dbReference type="AlphaFoldDB" id="A0A6A6JV20"/>
<keyword evidence="3" id="KW-1185">Reference proteome</keyword>
<name>A0A6A6JV20_WESOR</name>
<evidence type="ECO:0000313" key="3">
    <source>
        <dbReference type="Proteomes" id="UP000800097"/>
    </source>
</evidence>
<keyword evidence="1" id="KW-1133">Transmembrane helix</keyword>
<reference evidence="2" key="1">
    <citation type="journal article" date="2020" name="Stud. Mycol.">
        <title>101 Dothideomycetes genomes: a test case for predicting lifestyles and emergence of pathogens.</title>
        <authorList>
            <person name="Haridas S."/>
            <person name="Albert R."/>
            <person name="Binder M."/>
            <person name="Bloem J."/>
            <person name="Labutti K."/>
            <person name="Salamov A."/>
            <person name="Andreopoulos B."/>
            <person name="Baker S."/>
            <person name="Barry K."/>
            <person name="Bills G."/>
            <person name="Bluhm B."/>
            <person name="Cannon C."/>
            <person name="Castanera R."/>
            <person name="Culley D."/>
            <person name="Daum C."/>
            <person name="Ezra D."/>
            <person name="Gonzalez J."/>
            <person name="Henrissat B."/>
            <person name="Kuo A."/>
            <person name="Liang C."/>
            <person name="Lipzen A."/>
            <person name="Lutzoni F."/>
            <person name="Magnuson J."/>
            <person name="Mondo S."/>
            <person name="Nolan M."/>
            <person name="Ohm R."/>
            <person name="Pangilinan J."/>
            <person name="Park H.-J."/>
            <person name="Ramirez L."/>
            <person name="Alfaro M."/>
            <person name="Sun H."/>
            <person name="Tritt A."/>
            <person name="Yoshinaga Y."/>
            <person name="Zwiers L.-H."/>
            <person name="Turgeon B."/>
            <person name="Goodwin S."/>
            <person name="Spatafora J."/>
            <person name="Crous P."/>
            <person name="Grigoriev I."/>
        </authorList>
    </citation>
    <scope>NUCLEOTIDE SEQUENCE</scope>
    <source>
        <strain evidence="2">CBS 379.55</strain>
    </source>
</reference>
<feature type="transmembrane region" description="Helical" evidence="1">
    <location>
        <begin position="6"/>
        <end position="25"/>
    </location>
</feature>
<gene>
    <name evidence="2" type="ORF">EI97DRAFT_429710</name>
</gene>
<dbReference type="RefSeq" id="XP_033657482.1">
    <property type="nucleotide sequence ID" value="XM_033797507.1"/>
</dbReference>
<proteinExistence type="predicted"/>
<keyword evidence="1" id="KW-0812">Transmembrane</keyword>
<dbReference type="EMBL" id="ML986485">
    <property type="protein sequence ID" value="KAF2279943.1"/>
    <property type="molecule type" value="Genomic_DNA"/>
</dbReference>
<sequence length="59" mass="6641">MERYCRAASVSHFAFFPLSVILPGFKVRMKRLLGKGLTRHQLMTASKLYLPAVCLLCAV</sequence>
<protein>
    <submittedName>
        <fullName evidence="2">Uncharacterized protein</fullName>
    </submittedName>
</protein>
<keyword evidence="1" id="KW-0472">Membrane</keyword>
<organism evidence="2 3">
    <name type="scientific">Westerdykella ornata</name>
    <dbReference type="NCBI Taxonomy" id="318751"/>
    <lineage>
        <taxon>Eukaryota</taxon>
        <taxon>Fungi</taxon>
        <taxon>Dikarya</taxon>
        <taxon>Ascomycota</taxon>
        <taxon>Pezizomycotina</taxon>
        <taxon>Dothideomycetes</taxon>
        <taxon>Pleosporomycetidae</taxon>
        <taxon>Pleosporales</taxon>
        <taxon>Sporormiaceae</taxon>
        <taxon>Westerdykella</taxon>
    </lineage>
</organism>